<dbReference type="EMBL" id="OK499991">
    <property type="protein sequence ID" value="UGO50623.1"/>
    <property type="molecule type" value="Genomic_DNA"/>
</dbReference>
<proteinExistence type="predicted"/>
<dbReference type="Proteomes" id="UP000827460">
    <property type="component" value="Segment"/>
</dbReference>
<evidence type="ECO:0000313" key="1">
    <source>
        <dbReference type="EMBL" id="UGO50623.1"/>
    </source>
</evidence>
<accession>A0AAE8YTP5</accession>
<evidence type="ECO:0000313" key="2">
    <source>
        <dbReference type="Proteomes" id="UP000827460"/>
    </source>
</evidence>
<name>A0AAE8YTP5_9CAUD</name>
<organism evidence="1 2">
    <name type="scientific">Bacillus phage vB_BanS_Sophrita</name>
    <dbReference type="NCBI Taxonomy" id="2894790"/>
    <lineage>
        <taxon>Viruses</taxon>
        <taxon>Duplodnaviria</taxon>
        <taxon>Heunggongvirae</taxon>
        <taxon>Uroviricota</taxon>
        <taxon>Caudoviricetes</taxon>
        <taxon>Joanripponvirinae</taxon>
        <taxon>Sophritavirus</taxon>
        <taxon>Sophritavirus sophrita</taxon>
    </lineage>
</organism>
<gene>
    <name evidence="1" type="ORF">SOPHRITA_32</name>
</gene>
<keyword evidence="2" id="KW-1185">Reference proteome</keyword>
<reference evidence="1" key="1">
    <citation type="submission" date="2021-10" db="EMBL/GenBank/DDBJ databases">
        <authorList>
            <person name="Lavering E.D."/>
            <person name="James R."/>
            <person name="Fairholm J.D."/>
            <person name="Ogilvie B.H."/>
            <person name="Thurgood T.L."/>
            <person name="Robison R.A."/>
            <person name="Grose J.H."/>
        </authorList>
    </citation>
    <scope>NUCLEOTIDE SEQUENCE</scope>
</reference>
<sequence>MYMYEYLEQFFSYRFEKLANSYGYTVIVWNEFSLSCVAEGGTHDEVINNLKKEIASNNWR</sequence>
<protein>
    <submittedName>
        <fullName evidence="1">Uncharacterized protein</fullName>
    </submittedName>
</protein>